<comment type="similarity">
    <text evidence="1">Belongs to the aldehyde dehydrogenase family.</text>
</comment>
<keyword evidence="5" id="KW-1185">Reference proteome</keyword>
<dbReference type="InterPro" id="IPR015590">
    <property type="entry name" value="Aldehyde_DH_dom"/>
</dbReference>
<dbReference type="InterPro" id="IPR016161">
    <property type="entry name" value="Ald_DH/histidinol_DH"/>
</dbReference>
<gene>
    <name evidence="4" type="ORF">SYNPS1DRAFT_24959</name>
</gene>
<protein>
    <submittedName>
        <fullName evidence="4">Aldehyde dehydrogenase</fullName>
    </submittedName>
</protein>
<evidence type="ECO:0000259" key="3">
    <source>
        <dbReference type="Pfam" id="PF00171"/>
    </source>
</evidence>
<dbReference type="Proteomes" id="UP000278143">
    <property type="component" value="Unassembled WGS sequence"/>
</dbReference>
<dbReference type="InterPro" id="IPR016162">
    <property type="entry name" value="Ald_DH_N"/>
</dbReference>
<sequence>MLRRFHNTFNPIISAIFAGNGIVVKTSEHVAWSLPYWRDIIQHCLRAHGHDPELVQLVCGFAETGEAVIRSGVDKVTFIGQVLSPAVGRLVMRTASDALVPCVLELGGKDCAIIRADANVQQALQLLLRGVYQNCGQNCIGIERIIVHRAIYSKFVDMMLEQVDKLRVGAPLDEGGDDVDCGAMTMGVEHSPVPAMISEAVEQGARLLAGGTRHQSAAYPHGQYMAPTLLVDVTAEMRVAREELFAPVMLLMPCESDEDALRIANASPYGLGSSIFTRDIAQGHRMARQLRVGMCNINDFAVNYLCQSLPFGGVGESGFDRFGGVEGLRGNCLVRAMTVDRAPGLVQTSIPAILQYPTRGAVKSAAFCMHLIRMIYATSWLAKVAAALSLAKQA</sequence>
<dbReference type="OrthoDB" id="310895at2759"/>
<evidence type="ECO:0000256" key="2">
    <source>
        <dbReference type="ARBA" id="ARBA00023002"/>
    </source>
</evidence>
<organism evidence="4 5">
    <name type="scientific">Syncephalis pseudoplumigaleata</name>
    <dbReference type="NCBI Taxonomy" id="1712513"/>
    <lineage>
        <taxon>Eukaryota</taxon>
        <taxon>Fungi</taxon>
        <taxon>Fungi incertae sedis</taxon>
        <taxon>Zoopagomycota</taxon>
        <taxon>Zoopagomycotina</taxon>
        <taxon>Zoopagomycetes</taxon>
        <taxon>Zoopagales</taxon>
        <taxon>Piptocephalidaceae</taxon>
        <taxon>Syncephalis</taxon>
    </lineage>
</organism>
<dbReference type="AlphaFoldDB" id="A0A4P9YV23"/>
<dbReference type="Pfam" id="PF00171">
    <property type="entry name" value="Aldedh"/>
    <property type="match status" value="1"/>
</dbReference>
<dbReference type="Gene3D" id="3.40.309.10">
    <property type="entry name" value="Aldehyde Dehydrogenase, Chain A, domain 2"/>
    <property type="match status" value="1"/>
</dbReference>
<keyword evidence="2" id="KW-0560">Oxidoreductase</keyword>
<dbReference type="EMBL" id="KZ991339">
    <property type="protein sequence ID" value="RKP23071.1"/>
    <property type="molecule type" value="Genomic_DNA"/>
</dbReference>
<dbReference type="PANTHER" id="PTHR11699">
    <property type="entry name" value="ALDEHYDE DEHYDROGENASE-RELATED"/>
    <property type="match status" value="1"/>
</dbReference>
<dbReference type="InterPro" id="IPR016160">
    <property type="entry name" value="Ald_DH_CS_CYS"/>
</dbReference>
<feature type="domain" description="Aldehyde dehydrogenase" evidence="3">
    <location>
        <begin position="11"/>
        <end position="329"/>
    </location>
</feature>
<dbReference type="PROSITE" id="PS00070">
    <property type="entry name" value="ALDEHYDE_DEHYDR_CYS"/>
    <property type="match status" value="1"/>
</dbReference>
<evidence type="ECO:0000313" key="4">
    <source>
        <dbReference type="EMBL" id="RKP23071.1"/>
    </source>
</evidence>
<accession>A0A4P9YV23</accession>
<dbReference type="Gene3D" id="3.40.605.10">
    <property type="entry name" value="Aldehyde Dehydrogenase, Chain A, domain 1"/>
    <property type="match status" value="1"/>
</dbReference>
<dbReference type="SUPFAM" id="SSF53720">
    <property type="entry name" value="ALDH-like"/>
    <property type="match status" value="1"/>
</dbReference>
<evidence type="ECO:0000256" key="1">
    <source>
        <dbReference type="ARBA" id="ARBA00009986"/>
    </source>
</evidence>
<evidence type="ECO:0000313" key="5">
    <source>
        <dbReference type="Proteomes" id="UP000278143"/>
    </source>
</evidence>
<dbReference type="GO" id="GO:0016620">
    <property type="term" value="F:oxidoreductase activity, acting on the aldehyde or oxo group of donors, NAD or NADP as acceptor"/>
    <property type="evidence" value="ECO:0007669"/>
    <property type="project" value="InterPro"/>
</dbReference>
<proteinExistence type="inferred from homology"/>
<dbReference type="InterPro" id="IPR016163">
    <property type="entry name" value="Ald_DH_C"/>
</dbReference>
<reference evidence="5" key="1">
    <citation type="journal article" date="2018" name="Nat. Microbiol.">
        <title>Leveraging single-cell genomics to expand the fungal tree of life.</title>
        <authorList>
            <person name="Ahrendt S.R."/>
            <person name="Quandt C.A."/>
            <person name="Ciobanu D."/>
            <person name="Clum A."/>
            <person name="Salamov A."/>
            <person name="Andreopoulos B."/>
            <person name="Cheng J.F."/>
            <person name="Woyke T."/>
            <person name="Pelin A."/>
            <person name="Henrissat B."/>
            <person name="Reynolds N.K."/>
            <person name="Benny G.L."/>
            <person name="Smith M.E."/>
            <person name="James T.Y."/>
            <person name="Grigoriev I.V."/>
        </authorList>
    </citation>
    <scope>NUCLEOTIDE SEQUENCE [LARGE SCALE GENOMIC DNA]</scope>
    <source>
        <strain evidence="5">Benny S71-1</strain>
    </source>
</reference>
<name>A0A4P9YV23_9FUNG</name>